<evidence type="ECO:0000313" key="12">
    <source>
        <dbReference type="EMBL" id="MFD2674048.1"/>
    </source>
</evidence>
<dbReference type="InterPro" id="IPR002314">
    <property type="entry name" value="aa-tRNA-synt_IIb"/>
</dbReference>
<dbReference type="InterPro" id="IPR036754">
    <property type="entry name" value="YbaK/aa-tRNA-synt-asso_dom_sf"/>
</dbReference>
<evidence type="ECO:0000256" key="4">
    <source>
        <dbReference type="ARBA" id="ARBA00022598"/>
    </source>
</evidence>
<dbReference type="Gene3D" id="3.30.930.10">
    <property type="entry name" value="Bira Bifunctional Protein, Domain 2"/>
    <property type="match status" value="2"/>
</dbReference>
<comment type="similarity">
    <text evidence="10">Belongs to the class-II aminoacyl-tRNA synthetase family. ProS type 1 subfamily.</text>
</comment>
<dbReference type="PROSITE" id="PS50862">
    <property type="entry name" value="AA_TRNA_LIGASE_II"/>
    <property type="match status" value="1"/>
</dbReference>
<dbReference type="NCBIfam" id="NF006625">
    <property type="entry name" value="PRK09194.1"/>
    <property type="match status" value="1"/>
</dbReference>
<evidence type="ECO:0000256" key="6">
    <source>
        <dbReference type="ARBA" id="ARBA00022840"/>
    </source>
</evidence>
<keyword evidence="3 10" id="KW-0963">Cytoplasm</keyword>
<evidence type="ECO:0000256" key="5">
    <source>
        <dbReference type="ARBA" id="ARBA00022741"/>
    </source>
</evidence>
<accession>A0ABW5RGH2</accession>
<organism evidence="12 13">
    <name type="scientific">Gulosibacter bifidus</name>
    <dbReference type="NCBI Taxonomy" id="272239"/>
    <lineage>
        <taxon>Bacteria</taxon>
        <taxon>Bacillati</taxon>
        <taxon>Actinomycetota</taxon>
        <taxon>Actinomycetes</taxon>
        <taxon>Micrococcales</taxon>
        <taxon>Microbacteriaceae</taxon>
        <taxon>Gulosibacter</taxon>
    </lineage>
</organism>
<dbReference type="InterPro" id="IPR004500">
    <property type="entry name" value="Pro-tRNA-synth_IIa_bac-type"/>
</dbReference>
<dbReference type="InterPro" id="IPR023717">
    <property type="entry name" value="Pro-tRNA-Synthase_IIa_type1"/>
</dbReference>
<dbReference type="InterPro" id="IPR033730">
    <property type="entry name" value="ProRS_core_prok"/>
</dbReference>
<keyword evidence="5 10" id="KW-0547">Nucleotide-binding</keyword>
<dbReference type="PANTHER" id="PTHR42753">
    <property type="entry name" value="MITOCHONDRIAL RIBOSOME PROTEIN L39/PROLYL-TRNA LIGASE FAMILY MEMBER"/>
    <property type="match status" value="1"/>
</dbReference>
<dbReference type="InterPro" id="IPR044140">
    <property type="entry name" value="ProRS_anticodon_short"/>
</dbReference>
<keyword evidence="7 10" id="KW-0648">Protein biosynthesis</keyword>
<comment type="function">
    <text evidence="10">Catalyzes the attachment of proline to tRNA(Pro) in a two-step reaction: proline is first activated by ATP to form Pro-AMP and then transferred to the acceptor end of tRNA(Pro). As ProRS can inadvertently accommodate and process non-cognate amino acids such as alanine and cysteine, to avoid such errors it has two additional distinct editing activities against alanine. One activity is designated as 'pretransfer' editing and involves the tRNA(Pro)-independent hydrolysis of activated Ala-AMP. The other activity is designated 'posttransfer' editing and involves deacylation of mischarged Ala-tRNA(Pro). The misacylated Cys-tRNA(Pro) is not edited by ProRS.</text>
</comment>
<dbReference type="InterPro" id="IPR036621">
    <property type="entry name" value="Anticodon-bd_dom_sf"/>
</dbReference>
<name>A0ABW5RGH2_9MICO</name>
<dbReference type="InterPro" id="IPR002316">
    <property type="entry name" value="Pro-tRNA-ligase_IIa"/>
</dbReference>
<sequence length="590" mass="64521">MIQRLSSYFLRTLRDNPADAEVASHRLLVRAGYIRRQAPGVFAWLPIGLRVKRRVEEIVREEMTRAGAQEMIFPGLLPAEFYTATGRLDDYGDGMFRLTDRKDVEMALAPTHEEAFTLAVKDLLSSYKDLPVTIYQIQDKYRDEARPRAGILRGREFTMKDAYSFDWTPEGLDASYQTQRDAYERIFKRLGLEYVIVAADSGAMGGSKSEEFLHPTPIGEDTFVRTADGSYAANVEAFVSSPAEPKDASGVPAPSSFDTPGAATIAAIVEQAGVPASQTLKNVVLALVDHEGNRELIVVALEGDREVDMKRLEVAFQPREVEPATAEDFAKHPELVRGFIGPWKDGAQFLGTEGTTGIPFYLDARIGEGSAWVTGVNEADKHVRDLVYPRDFTADGRVEAAEVRSGDQAPNGAGPITTERGTEIAHVFQLGQRYAEALGCKVLDPNGKQVTVTMGSYGIGVTRNLALIAEQNHDERGLIWPEEIAPFDVHIIATGKGAVPFEVGESLAKQAEAAGLEVLFDDRPKESPGVKFGDAELIGIPWIIIAGKTAADGVVELWNRRTNERTSVAIDEAIARLTEARAVTLVVTTD</sequence>
<dbReference type="NCBIfam" id="TIGR00409">
    <property type="entry name" value="proS_fam_II"/>
    <property type="match status" value="1"/>
</dbReference>
<dbReference type="InterPro" id="IPR045864">
    <property type="entry name" value="aa-tRNA-synth_II/BPL/LPL"/>
</dbReference>
<dbReference type="Pfam" id="PF00587">
    <property type="entry name" value="tRNA-synt_2b"/>
    <property type="match status" value="1"/>
</dbReference>
<dbReference type="InterPro" id="IPR007214">
    <property type="entry name" value="YbaK/aa-tRNA-synth-assoc-dom"/>
</dbReference>
<dbReference type="SUPFAM" id="SSF55681">
    <property type="entry name" value="Class II aaRS and biotin synthetases"/>
    <property type="match status" value="1"/>
</dbReference>
<dbReference type="SUPFAM" id="SSF52954">
    <property type="entry name" value="Class II aaRS ABD-related"/>
    <property type="match status" value="1"/>
</dbReference>
<keyword evidence="8 10" id="KW-0030">Aminoacyl-tRNA synthetase</keyword>
<dbReference type="PRINTS" id="PR01046">
    <property type="entry name" value="TRNASYNTHPRO"/>
</dbReference>
<dbReference type="Pfam" id="PF03129">
    <property type="entry name" value="HGTP_anticodon"/>
    <property type="match status" value="1"/>
</dbReference>
<dbReference type="EMBL" id="JBHUNF010000001">
    <property type="protein sequence ID" value="MFD2674048.1"/>
    <property type="molecule type" value="Genomic_DNA"/>
</dbReference>
<evidence type="ECO:0000256" key="9">
    <source>
        <dbReference type="ARBA" id="ARBA00047671"/>
    </source>
</evidence>
<dbReference type="InterPro" id="IPR006195">
    <property type="entry name" value="aa-tRNA-synth_II"/>
</dbReference>
<dbReference type="GO" id="GO:0004827">
    <property type="term" value="F:proline-tRNA ligase activity"/>
    <property type="evidence" value="ECO:0007669"/>
    <property type="project" value="UniProtKB-EC"/>
</dbReference>
<dbReference type="CDD" id="cd00779">
    <property type="entry name" value="ProRS_core_prok"/>
    <property type="match status" value="1"/>
</dbReference>
<evidence type="ECO:0000256" key="7">
    <source>
        <dbReference type="ARBA" id="ARBA00022917"/>
    </source>
</evidence>
<dbReference type="Gene3D" id="3.90.960.10">
    <property type="entry name" value="YbaK/aminoacyl-tRNA synthetase-associated domain"/>
    <property type="match status" value="1"/>
</dbReference>
<comment type="subunit">
    <text evidence="2 10">Homodimer.</text>
</comment>
<evidence type="ECO:0000256" key="8">
    <source>
        <dbReference type="ARBA" id="ARBA00023146"/>
    </source>
</evidence>
<proteinExistence type="inferred from homology"/>
<dbReference type="HAMAP" id="MF_01569">
    <property type="entry name" value="Pro_tRNA_synth_type1"/>
    <property type="match status" value="1"/>
</dbReference>
<protein>
    <recommendedName>
        <fullName evidence="10">Proline--tRNA ligase</fullName>
        <ecNumber evidence="10">6.1.1.15</ecNumber>
    </recommendedName>
    <alternativeName>
        <fullName evidence="10">Prolyl-tRNA synthetase</fullName>
        <shortName evidence="10">ProRS</shortName>
    </alternativeName>
</protein>
<evidence type="ECO:0000256" key="1">
    <source>
        <dbReference type="ARBA" id="ARBA00004496"/>
    </source>
</evidence>
<dbReference type="SUPFAM" id="SSF55826">
    <property type="entry name" value="YbaK/ProRS associated domain"/>
    <property type="match status" value="1"/>
</dbReference>
<comment type="domain">
    <text evidence="10">Consists of three domains: the N-terminal catalytic domain, the editing domain and the C-terminal anticodon-binding domain.</text>
</comment>
<dbReference type="RefSeq" id="WP_174519830.1">
    <property type="nucleotide sequence ID" value="NZ_JBHUNF010000001.1"/>
</dbReference>
<evidence type="ECO:0000256" key="2">
    <source>
        <dbReference type="ARBA" id="ARBA00011738"/>
    </source>
</evidence>
<dbReference type="CDD" id="cd00861">
    <property type="entry name" value="ProRS_anticodon_short"/>
    <property type="match status" value="1"/>
</dbReference>
<dbReference type="PANTHER" id="PTHR42753:SF2">
    <property type="entry name" value="PROLINE--TRNA LIGASE"/>
    <property type="match status" value="1"/>
</dbReference>
<keyword evidence="4 10" id="KW-0436">Ligase</keyword>
<evidence type="ECO:0000256" key="10">
    <source>
        <dbReference type="HAMAP-Rule" id="MF_01569"/>
    </source>
</evidence>
<dbReference type="EC" id="6.1.1.15" evidence="10"/>
<evidence type="ECO:0000259" key="11">
    <source>
        <dbReference type="PROSITE" id="PS50862"/>
    </source>
</evidence>
<feature type="domain" description="Aminoacyl-transfer RNA synthetases class-II family profile" evidence="11">
    <location>
        <begin position="48"/>
        <end position="481"/>
    </location>
</feature>
<gene>
    <name evidence="10" type="primary">proS</name>
    <name evidence="12" type="ORF">ACFSUQ_01840</name>
</gene>
<keyword evidence="13" id="KW-1185">Reference proteome</keyword>
<evidence type="ECO:0000313" key="13">
    <source>
        <dbReference type="Proteomes" id="UP001597453"/>
    </source>
</evidence>
<dbReference type="Gene3D" id="3.40.50.800">
    <property type="entry name" value="Anticodon-binding domain"/>
    <property type="match status" value="1"/>
</dbReference>
<dbReference type="Pfam" id="PF04073">
    <property type="entry name" value="tRNA_edit"/>
    <property type="match status" value="1"/>
</dbReference>
<comment type="subcellular location">
    <subcellularLocation>
        <location evidence="1 10">Cytoplasm</location>
    </subcellularLocation>
</comment>
<comment type="catalytic activity">
    <reaction evidence="9 10">
        <text>tRNA(Pro) + L-proline + ATP = L-prolyl-tRNA(Pro) + AMP + diphosphate</text>
        <dbReference type="Rhea" id="RHEA:14305"/>
        <dbReference type="Rhea" id="RHEA-COMP:9700"/>
        <dbReference type="Rhea" id="RHEA-COMP:9702"/>
        <dbReference type="ChEBI" id="CHEBI:30616"/>
        <dbReference type="ChEBI" id="CHEBI:33019"/>
        <dbReference type="ChEBI" id="CHEBI:60039"/>
        <dbReference type="ChEBI" id="CHEBI:78442"/>
        <dbReference type="ChEBI" id="CHEBI:78532"/>
        <dbReference type="ChEBI" id="CHEBI:456215"/>
        <dbReference type="EC" id="6.1.1.15"/>
    </reaction>
</comment>
<comment type="caution">
    <text evidence="12">The sequence shown here is derived from an EMBL/GenBank/DDBJ whole genome shotgun (WGS) entry which is preliminary data.</text>
</comment>
<keyword evidence="6 10" id="KW-0067">ATP-binding</keyword>
<dbReference type="InterPro" id="IPR050062">
    <property type="entry name" value="Pro-tRNA_synthetase"/>
</dbReference>
<dbReference type="InterPro" id="IPR004154">
    <property type="entry name" value="Anticodon-bd"/>
</dbReference>
<reference evidence="13" key="1">
    <citation type="journal article" date="2019" name="Int. J. Syst. Evol. Microbiol.">
        <title>The Global Catalogue of Microorganisms (GCM) 10K type strain sequencing project: providing services to taxonomists for standard genome sequencing and annotation.</title>
        <authorList>
            <consortium name="The Broad Institute Genomics Platform"/>
            <consortium name="The Broad Institute Genome Sequencing Center for Infectious Disease"/>
            <person name="Wu L."/>
            <person name="Ma J."/>
        </authorList>
    </citation>
    <scope>NUCLEOTIDE SEQUENCE [LARGE SCALE GENOMIC DNA]</scope>
    <source>
        <strain evidence="13">TISTR 1511</strain>
    </source>
</reference>
<dbReference type="Proteomes" id="UP001597453">
    <property type="component" value="Unassembled WGS sequence"/>
</dbReference>
<evidence type="ECO:0000256" key="3">
    <source>
        <dbReference type="ARBA" id="ARBA00022490"/>
    </source>
</evidence>